<protein>
    <submittedName>
        <fullName evidence="1">Uncharacterized protein</fullName>
    </submittedName>
</protein>
<name>A0A8U0IIS2_9EURY</name>
<sequence length="98" mass="11141">MSREIEREIRLVEYDDGEWSATDEDADVTVYRHAWEDAVLQLDLETGTSPIDEAELDEQTAEELEAAVQDVLSDTEEIEAALEDIDESELDDDSEYTV</sequence>
<dbReference type="KEGG" id="haxz:M0R88_01015"/>
<evidence type="ECO:0000313" key="1">
    <source>
        <dbReference type="EMBL" id="UPW00698.1"/>
    </source>
</evidence>
<dbReference type="RefSeq" id="WP_248655108.1">
    <property type="nucleotide sequence ID" value="NZ_CP096658.1"/>
</dbReference>
<organism evidence="1 2">
    <name type="scientific">Halorussus gelatinilyticus</name>
    <dbReference type="NCBI Taxonomy" id="2937524"/>
    <lineage>
        <taxon>Archaea</taxon>
        <taxon>Methanobacteriati</taxon>
        <taxon>Methanobacteriota</taxon>
        <taxon>Stenosarchaea group</taxon>
        <taxon>Halobacteria</taxon>
        <taxon>Halobacteriales</taxon>
        <taxon>Haladaptataceae</taxon>
        <taxon>Halorussus</taxon>
    </lineage>
</organism>
<keyword evidence="2" id="KW-1185">Reference proteome</keyword>
<dbReference type="AlphaFoldDB" id="A0A8U0IIS2"/>
<dbReference type="EMBL" id="CP096658">
    <property type="protein sequence ID" value="UPW00698.1"/>
    <property type="molecule type" value="Genomic_DNA"/>
</dbReference>
<dbReference type="GeneID" id="72188392"/>
<proteinExistence type="predicted"/>
<gene>
    <name evidence="1" type="ORF">M0R88_01015</name>
</gene>
<evidence type="ECO:0000313" key="2">
    <source>
        <dbReference type="Proteomes" id="UP000830434"/>
    </source>
</evidence>
<accession>A0A8U0IIS2</accession>
<reference evidence="1" key="1">
    <citation type="submission" date="2022-04" db="EMBL/GenBank/DDBJ databases">
        <title>Diverse halophilic archaea isolated from saline environments.</title>
        <authorList>
            <person name="Cui H.-L."/>
        </authorList>
    </citation>
    <scope>NUCLEOTIDE SEQUENCE</scope>
    <source>
        <strain evidence="1">XZYJT40</strain>
    </source>
</reference>
<dbReference type="Proteomes" id="UP000830434">
    <property type="component" value="Chromosome"/>
</dbReference>